<dbReference type="SUPFAM" id="SSF52091">
    <property type="entry name" value="SpoIIaa-like"/>
    <property type="match status" value="1"/>
</dbReference>
<dbReference type="PANTHER" id="PTHR33495:SF2">
    <property type="entry name" value="ANTI-SIGMA FACTOR ANTAGONIST TM_1081-RELATED"/>
    <property type="match status" value="1"/>
</dbReference>
<evidence type="ECO:0000256" key="1">
    <source>
        <dbReference type="ARBA" id="ARBA00009013"/>
    </source>
</evidence>
<evidence type="ECO:0000256" key="3">
    <source>
        <dbReference type="SAM" id="MobiDB-lite"/>
    </source>
</evidence>
<proteinExistence type="inferred from homology"/>
<gene>
    <name evidence="5" type="ORF">D7223_08180</name>
</gene>
<feature type="region of interest" description="Disordered" evidence="3">
    <location>
        <begin position="43"/>
        <end position="68"/>
    </location>
</feature>
<dbReference type="InterPro" id="IPR003658">
    <property type="entry name" value="Anti-sigma_ant"/>
</dbReference>
<keyword evidence="6" id="KW-1185">Reference proteome</keyword>
<evidence type="ECO:0000313" key="5">
    <source>
        <dbReference type="EMBL" id="RKN49456.1"/>
    </source>
</evidence>
<feature type="domain" description="STAS" evidence="4">
    <location>
        <begin position="68"/>
        <end position="153"/>
    </location>
</feature>
<dbReference type="NCBIfam" id="TIGR00377">
    <property type="entry name" value="ant_ant_sig"/>
    <property type="match status" value="1"/>
</dbReference>
<comment type="caution">
    <text evidence="5">The sequence shown here is derived from an EMBL/GenBank/DDBJ whole genome shotgun (WGS) entry which is preliminary data.</text>
</comment>
<protein>
    <recommendedName>
        <fullName evidence="2">Anti-sigma factor antagonist</fullName>
    </recommendedName>
</protein>
<dbReference type="CDD" id="cd07043">
    <property type="entry name" value="STAS_anti-anti-sigma_factors"/>
    <property type="match status" value="1"/>
</dbReference>
<comment type="similarity">
    <text evidence="1 2">Belongs to the anti-sigma-factor antagonist family.</text>
</comment>
<dbReference type="AlphaFoldDB" id="A0A3A9ZPH9"/>
<name>A0A3A9ZPH9_9ACTN</name>
<evidence type="ECO:0000256" key="2">
    <source>
        <dbReference type="RuleBase" id="RU003749"/>
    </source>
</evidence>
<evidence type="ECO:0000259" key="4">
    <source>
        <dbReference type="PROSITE" id="PS50801"/>
    </source>
</evidence>
<dbReference type="InterPro" id="IPR002645">
    <property type="entry name" value="STAS_dom"/>
</dbReference>
<dbReference type="GO" id="GO:0043856">
    <property type="term" value="F:anti-sigma factor antagonist activity"/>
    <property type="evidence" value="ECO:0007669"/>
    <property type="project" value="InterPro"/>
</dbReference>
<dbReference type="InterPro" id="IPR036513">
    <property type="entry name" value="STAS_dom_sf"/>
</dbReference>
<dbReference type="PROSITE" id="PS50801">
    <property type="entry name" value="STAS"/>
    <property type="match status" value="1"/>
</dbReference>
<dbReference type="Gene3D" id="3.30.750.24">
    <property type="entry name" value="STAS domain"/>
    <property type="match status" value="1"/>
</dbReference>
<evidence type="ECO:0000313" key="6">
    <source>
        <dbReference type="Proteomes" id="UP000281726"/>
    </source>
</evidence>
<reference evidence="5 6" key="1">
    <citation type="journal article" date="2004" name="Syst. Appl. Microbiol.">
        <title>Cryptoendolithic actinomycetes from antarctic sandstone rock samples: Micromonospora endolithica sp. nov. and two isolates related to Micromonospora coerulea Jensen 1932.</title>
        <authorList>
            <person name="Hirsch P."/>
            <person name="Mevs U."/>
            <person name="Kroppenstedt R.M."/>
            <person name="Schumann P."/>
            <person name="Stackebrandt E."/>
        </authorList>
    </citation>
    <scope>NUCLEOTIDE SEQUENCE [LARGE SCALE GENOMIC DNA]</scope>
    <source>
        <strain evidence="5 6">JCM 12677</strain>
    </source>
</reference>
<dbReference type="Pfam" id="PF01740">
    <property type="entry name" value="STAS"/>
    <property type="match status" value="1"/>
</dbReference>
<dbReference type="PANTHER" id="PTHR33495">
    <property type="entry name" value="ANTI-SIGMA FACTOR ANTAGONIST TM_1081-RELATED-RELATED"/>
    <property type="match status" value="1"/>
</dbReference>
<dbReference type="Proteomes" id="UP000281726">
    <property type="component" value="Unassembled WGS sequence"/>
</dbReference>
<sequence>MADLTCAEAIGAARDESDAACEARIRPAGPPLARVGAEGYGRGTPVARPPRAHISSGEAGRHVGNVDPGRVTVRPAGEVDLSTVDDFEAALDEALARPGLTEVVVSLADVRFLDSSGVRVLVQGVARAREHGATLRVTDPQPMVARVLRITAVGPLLGLDEDAGRPGGQGWRGLD</sequence>
<dbReference type="OrthoDB" id="3385404at2"/>
<accession>A0A3A9ZPH9</accession>
<organism evidence="5 6">
    <name type="scientific">Micromonospora endolithica</name>
    <dbReference type="NCBI Taxonomy" id="230091"/>
    <lineage>
        <taxon>Bacteria</taxon>
        <taxon>Bacillati</taxon>
        <taxon>Actinomycetota</taxon>
        <taxon>Actinomycetes</taxon>
        <taxon>Micromonosporales</taxon>
        <taxon>Micromonosporaceae</taxon>
        <taxon>Micromonospora</taxon>
    </lineage>
</organism>
<dbReference type="EMBL" id="RBAK01000002">
    <property type="protein sequence ID" value="RKN49456.1"/>
    <property type="molecule type" value="Genomic_DNA"/>
</dbReference>